<accession>A0A2V3VU12</accession>
<dbReference type="RefSeq" id="WP_110396408.1">
    <property type="nucleotide sequence ID" value="NZ_JADIJL010000025.1"/>
</dbReference>
<dbReference type="GO" id="GO:0003934">
    <property type="term" value="F:GTP cyclohydrolase I activity"/>
    <property type="evidence" value="ECO:0007669"/>
    <property type="project" value="UniProtKB-UniRule"/>
</dbReference>
<evidence type="ECO:0000256" key="2">
    <source>
        <dbReference type="HAMAP-Rule" id="MF_01527"/>
    </source>
</evidence>
<dbReference type="GO" id="GO:0046654">
    <property type="term" value="P:tetrahydrofolate biosynthetic process"/>
    <property type="evidence" value="ECO:0007669"/>
    <property type="project" value="UniProtKB-UniRule"/>
</dbReference>
<evidence type="ECO:0000313" key="4">
    <source>
        <dbReference type="Proteomes" id="UP000247978"/>
    </source>
</evidence>
<dbReference type="UniPathway" id="UPA00848">
    <property type="reaction ID" value="UER00151"/>
</dbReference>
<comment type="function">
    <text evidence="2">Converts GTP to 7,8-dihydroneopterin triphosphate.</text>
</comment>
<proteinExistence type="inferred from homology"/>
<evidence type="ECO:0000256" key="1">
    <source>
        <dbReference type="ARBA" id="ARBA00022801"/>
    </source>
</evidence>
<dbReference type="HAMAP" id="MF_01527_B">
    <property type="entry name" value="GTP_cyclohydrol_B"/>
    <property type="match status" value="1"/>
</dbReference>
<feature type="site" description="May be catalytically important" evidence="2">
    <location>
        <position position="189"/>
    </location>
</feature>
<protein>
    <recommendedName>
        <fullName evidence="2">GTP cyclohydrolase FolE2</fullName>
        <ecNumber evidence="2">3.5.4.16</ecNumber>
    </recommendedName>
</protein>
<sequence length="310" mass="35368">MSKVKTSSYIDLPNKKERHKLFGSVEPGRKTKPTIKEEMADLQNSKEDFLFAINAVGISNVKYPIVVSSRLNPTTQTTIGTFKLTANVERTSKGTNMSRFLEEIEQSDDDNGFQIDFGSLTQFAKNLQKRLKQENVSIEVSFPWFYERRGPSSDKRGLNYADVTLQIDYFDDETIHFSATLSALITTLCPCSKEISEYSAHSQRGRVTMEVTFTNDYTDDTTIDWKEALLHAAESNASAMIHPVLKRPDEKFVTETAYENPRFVEDIVRLVAADLYELPFIQKFTVTCENEESIHMHDAIATIHYTKENE</sequence>
<dbReference type="InterPro" id="IPR022838">
    <property type="entry name" value="GTP_cyclohydrolase_FolE2"/>
</dbReference>
<dbReference type="EMBL" id="QJJQ01000012">
    <property type="protein sequence ID" value="PXW85150.1"/>
    <property type="molecule type" value="Genomic_DNA"/>
</dbReference>
<dbReference type="InterPro" id="IPR003801">
    <property type="entry name" value="GTP_cyclohydrolase_FolE2/MptA"/>
</dbReference>
<name>A0A2V3VU12_9BACI</name>
<comment type="caution">
    <text evidence="3">The sequence shown here is derived from an EMBL/GenBank/DDBJ whole genome shotgun (WGS) entry which is preliminary data.</text>
</comment>
<dbReference type="Proteomes" id="UP000247978">
    <property type="component" value="Unassembled WGS sequence"/>
</dbReference>
<dbReference type="AlphaFoldDB" id="A0A2V3VU12"/>
<dbReference type="Gene3D" id="3.10.270.10">
    <property type="entry name" value="Urate Oxidase"/>
    <property type="match status" value="1"/>
</dbReference>
<comment type="similarity">
    <text evidence="2">Belongs to the GTP cyclohydrolase IV family.</text>
</comment>
<keyword evidence="1 2" id="KW-0378">Hydrolase</keyword>
<comment type="pathway">
    <text evidence="2">Cofactor biosynthesis; 7,8-dihydroneopterin triphosphate biosynthesis; 7,8-dihydroneopterin triphosphate from GTP: step 1/1.</text>
</comment>
<dbReference type="NCBIfam" id="NF010200">
    <property type="entry name" value="PRK13674.1-1"/>
    <property type="match status" value="1"/>
</dbReference>
<evidence type="ECO:0000313" key="3">
    <source>
        <dbReference type="EMBL" id="PXW85150.1"/>
    </source>
</evidence>
<dbReference type="OrthoDB" id="9774824at2"/>
<keyword evidence="4" id="KW-1185">Reference proteome</keyword>
<comment type="catalytic activity">
    <reaction evidence="2">
        <text>GTP + H2O = 7,8-dihydroneopterin 3'-triphosphate + formate + H(+)</text>
        <dbReference type="Rhea" id="RHEA:17473"/>
        <dbReference type="ChEBI" id="CHEBI:15377"/>
        <dbReference type="ChEBI" id="CHEBI:15378"/>
        <dbReference type="ChEBI" id="CHEBI:15740"/>
        <dbReference type="ChEBI" id="CHEBI:37565"/>
        <dbReference type="ChEBI" id="CHEBI:58462"/>
        <dbReference type="EC" id="3.5.4.16"/>
    </reaction>
</comment>
<dbReference type="PANTHER" id="PTHR36445">
    <property type="entry name" value="GTP CYCLOHYDROLASE MPTA"/>
    <property type="match status" value="1"/>
</dbReference>
<organism evidence="3 4">
    <name type="scientific">Pseudogracilibacillus auburnensis</name>
    <dbReference type="NCBI Taxonomy" id="1494959"/>
    <lineage>
        <taxon>Bacteria</taxon>
        <taxon>Bacillati</taxon>
        <taxon>Bacillota</taxon>
        <taxon>Bacilli</taxon>
        <taxon>Bacillales</taxon>
        <taxon>Bacillaceae</taxon>
        <taxon>Pseudogracilibacillus</taxon>
    </lineage>
</organism>
<dbReference type="Pfam" id="PF02649">
    <property type="entry name" value="GCHY-1"/>
    <property type="match status" value="1"/>
</dbReference>
<reference evidence="3 4" key="1">
    <citation type="submission" date="2018-05" db="EMBL/GenBank/DDBJ databases">
        <title>Genomic Encyclopedia of Type Strains, Phase IV (KMG-IV): sequencing the most valuable type-strain genomes for metagenomic binning, comparative biology and taxonomic classification.</title>
        <authorList>
            <person name="Goeker M."/>
        </authorList>
    </citation>
    <scope>NUCLEOTIDE SEQUENCE [LARGE SCALE GENOMIC DNA]</scope>
    <source>
        <strain evidence="3 4">DSM 28556</strain>
    </source>
</reference>
<dbReference type="EC" id="3.5.4.16" evidence="2"/>
<dbReference type="PANTHER" id="PTHR36445:SF1">
    <property type="entry name" value="GTP CYCLOHYDROLASE MPTA"/>
    <property type="match status" value="1"/>
</dbReference>
<gene>
    <name evidence="2" type="primary">folE2</name>
    <name evidence="3" type="ORF">DFR56_112128</name>
</gene>